<dbReference type="InterPro" id="IPR037103">
    <property type="entry name" value="Tubulin/FtsZ-like_C"/>
</dbReference>
<dbReference type="Pfam" id="PF09585">
    <property type="entry name" value="Lin0512_fam"/>
    <property type="match status" value="1"/>
</dbReference>
<organism evidence="3 4">
    <name type="scientific">Virgibacillus byunsanensis</name>
    <dbReference type="NCBI Taxonomy" id="570945"/>
    <lineage>
        <taxon>Bacteria</taxon>
        <taxon>Bacillati</taxon>
        <taxon>Bacillota</taxon>
        <taxon>Bacilli</taxon>
        <taxon>Bacillales</taxon>
        <taxon>Bacillaceae</taxon>
        <taxon>Virgibacillus</taxon>
    </lineage>
</organism>
<name>A0ABW3LPL6_9BACI</name>
<accession>A0ABW3LPL6</accession>
<keyword evidence="4" id="KW-1185">Reference proteome</keyword>
<evidence type="ECO:0000256" key="1">
    <source>
        <dbReference type="ARBA" id="ARBA00022741"/>
    </source>
</evidence>
<dbReference type="Gene3D" id="3.30.1330.20">
    <property type="entry name" value="Tubulin/FtsZ, C-terminal domain"/>
    <property type="match status" value="1"/>
</dbReference>
<comment type="caution">
    <text evidence="3">The sequence shown here is derived from an EMBL/GenBank/DDBJ whole genome shotgun (WGS) entry which is preliminary data.</text>
</comment>
<proteinExistence type="predicted"/>
<dbReference type="Proteomes" id="UP001597040">
    <property type="component" value="Unassembled WGS sequence"/>
</dbReference>
<dbReference type="EMBL" id="JBHTKJ010000067">
    <property type="protein sequence ID" value="MFD1040365.1"/>
    <property type="molecule type" value="Genomic_DNA"/>
</dbReference>
<reference evidence="4" key="1">
    <citation type="journal article" date="2019" name="Int. J. Syst. Evol. Microbiol.">
        <title>The Global Catalogue of Microorganisms (GCM) 10K type strain sequencing project: providing services to taxonomists for standard genome sequencing and annotation.</title>
        <authorList>
            <consortium name="The Broad Institute Genomics Platform"/>
            <consortium name="The Broad Institute Genome Sequencing Center for Infectious Disease"/>
            <person name="Wu L."/>
            <person name="Ma J."/>
        </authorList>
    </citation>
    <scope>NUCLEOTIDE SEQUENCE [LARGE SCALE GENOMIC DNA]</scope>
    <source>
        <strain evidence="4">CCUG 56754</strain>
    </source>
</reference>
<dbReference type="RefSeq" id="WP_390364379.1">
    <property type="nucleotide sequence ID" value="NZ_JBHTKJ010000067.1"/>
</dbReference>
<dbReference type="PANTHER" id="PTHR34784">
    <property type="entry name" value="50S RIBOSOMAL PROTEIN L34"/>
    <property type="match status" value="1"/>
</dbReference>
<keyword evidence="1" id="KW-0547">Nucleotide-binding</keyword>
<evidence type="ECO:0000256" key="2">
    <source>
        <dbReference type="ARBA" id="ARBA00023134"/>
    </source>
</evidence>
<dbReference type="NCBIfam" id="TIGR02058">
    <property type="entry name" value="lin0512_fam"/>
    <property type="match status" value="1"/>
</dbReference>
<evidence type="ECO:0000313" key="4">
    <source>
        <dbReference type="Proteomes" id="UP001597040"/>
    </source>
</evidence>
<keyword evidence="2" id="KW-0342">GTP-binding</keyword>
<evidence type="ECO:0000313" key="3">
    <source>
        <dbReference type="EMBL" id="MFD1040365.1"/>
    </source>
</evidence>
<dbReference type="InterPro" id="IPR011719">
    <property type="entry name" value="CHP02058"/>
</dbReference>
<protein>
    <submittedName>
        <fullName evidence="3">Lin0512 family protein</fullName>
    </submittedName>
</protein>
<dbReference type="PANTHER" id="PTHR34784:SF1">
    <property type="entry name" value="50S RIBOSOMAL PROTEIN L34"/>
    <property type="match status" value="1"/>
</dbReference>
<sequence>MKQTLFVQTGTGVDVHGQNITKAAVRAVENSIWYNSMPGIEKVLPDQQIENMKVNVRVAVPLDREKLDTEEVRKAIPYGSVNVEVTEGGMATSSGIILKDKDDENDLMYIVNAAVEVGY</sequence>
<gene>
    <name evidence="3" type="ORF">ACFQ3N_18475</name>
</gene>